<keyword evidence="1" id="KW-1133">Transmembrane helix</keyword>
<feature type="transmembrane region" description="Helical" evidence="1">
    <location>
        <begin position="44"/>
        <end position="64"/>
    </location>
</feature>
<dbReference type="EMBL" id="JAGINY010000001">
    <property type="protein sequence ID" value="MBP2331816.1"/>
    <property type="molecule type" value="Genomic_DNA"/>
</dbReference>
<evidence type="ECO:0000313" key="3">
    <source>
        <dbReference type="Proteomes" id="UP001519305"/>
    </source>
</evidence>
<evidence type="ECO:0000313" key="2">
    <source>
        <dbReference type="EMBL" id="MBP2331816.1"/>
    </source>
</evidence>
<dbReference type="RefSeq" id="WP_209652062.1">
    <property type="nucleotide sequence ID" value="NZ_CP047357.1"/>
</dbReference>
<reference evidence="2 3" key="1">
    <citation type="submission" date="2021-03" db="EMBL/GenBank/DDBJ databases">
        <title>Sequencing the genomes of 1000 actinobacteria strains.</title>
        <authorList>
            <person name="Klenk H.-P."/>
        </authorList>
    </citation>
    <scope>NUCLEOTIDE SEQUENCE [LARGE SCALE GENOMIC DNA]</scope>
    <source>
        <strain evidence="2 3">DSM 44506</strain>
    </source>
</reference>
<keyword evidence="3" id="KW-1185">Reference proteome</keyword>
<comment type="caution">
    <text evidence="2">The sequence shown here is derived from an EMBL/GenBank/DDBJ whole genome shotgun (WGS) entry which is preliminary data.</text>
</comment>
<name>A0ABS4U584_9CORY</name>
<evidence type="ECO:0000256" key="1">
    <source>
        <dbReference type="SAM" id="Phobius"/>
    </source>
</evidence>
<keyword evidence="1" id="KW-0812">Transmembrane</keyword>
<feature type="transmembrane region" description="Helical" evidence="1">
    <location>
        <begin position="20"/>
        <end position="38"/>
    </location>
</feature>
<keyword evidence="1" id="KW-0472">Membrane</keyword>
<sequence>MTGTHQPRHDAKARRMRVEAVAGFTFFWTLVIGAWAAYRIAVGAPSVLLSFVLLVFVIVDVVIWRKWRELR</sequence>
<protein>
    <submittedName>
        <fullName evidence="2">Uncharacterized protein (DUF58 family)</fullName>
    </submittedName>
</protein>
<accession>A0ABS4U584</accession>
<organism evidence="2 3">
    <name type="scientific">Corynebacterium freneyi</name>
    <dbReference type="NCBI Taxonomy" id="134034"/>
    <lineage>
        <taxon>Bacteria</taxon>
        <taxon>Bacillati</taxon>
        <taxon>Actinomycetota</taxon>
        <taxon>Actinomycetes</taxon>
        <taxon>Mycobacteriales</taxon>
        <taxon>Corynebacteriaceae</taxon>
        <taxon>Corynebacterium</taxon>
    </lineage>
</organism>
<dbReference type="Proteomes" id="UP001519305">
    <property type="component" value="Unassembled WGS sequence"/>
</dbReference>
<proteinExistence type="predicted"/>
<gene>
    <name evidence="2" type="ORF">JOF33_000515</name>
</gene>